<dbReference type="GO" id="GO:0003824">
    <property type="term" value="F:catalytic activity"/>
    <property type="evidence" value="ECO:0007669"/>
    <property type="project" value="UniProtKB-ARBA"/>
</dbReference>
<dbReference type="AlphaFoldDB" id="A0A7Y0A342"/>
<evidence type="ECO:0000313" key="2">
    <source>
        <dbReference type="EMBL" id="NML35548.1"/>
    </source>
</evidence>
<organism evidence="2 3">
    <name type="scientific">Paraburkholderia antibiotica</name>
    <dbReference type="NCBI Taxonomy" id="2728839"/>
    <lineage>
        <taxon>Bacteria</taxon>
        <taxon>Pseudomonadati</taxon>
        <taxon>Pseudomonadota</taxon>
        <taxon>Betaproteobacteria</taxon>
        <taxon>Burkholderiales</taxon>
        <taxon>Burkholderiaceae</taxon>
        <taxon>Paraburkholderia</taxon>
    </lineage>
</organism>
<gene>
    <name evidence="2" type="ORF">HHL14_32675</name>
</gene>
<evidence type="ECO:0000313" key="3">
    <source>
        <dbReference type="Proteomes" id="UP000583127"/>
    </source>
</evidence>
<proteinExistence type="predicted"/>
<sequence>MQSASKSGEGLADRLSSGGQESVTLQAARDVNLLAAQDTTQQTGSNSSTNASLGVGFGLGGTQNGFTLELAASGSKGNVNGNSVTNQNTEVSAADTLSITSGRDTNLIGAVASGNTVDADVGRNLTVTSPQDTNTYNSQQDSAGFQASICV</sequence>
<feature type="non-terminal residue" evidence="2">
    <location>
        <position position="151"/>
    </location>
</feature>
<reference evidence="2 3" key="1">
    <citation type="submission" date="2020-04" db="EMBL/GenBank/DDBJ databases">
        <title>Paraburkholderia sp. G-4-1-8 isolated from soil.</title>
        <authorList>
            <person name="Dahal R.H."/>
        </authorList>
    </citation>
    <scope>NUCLEOTIDE SEQUENCE [LARGE SCALE GENOMIC DNA]</scope>
    <source>
        <strain evidence="2 3">G-4-1-8</strain>
    </source>
</reference>
<dbReference type="Pfam" id="PF13332">
    <property type="entry name" value="Fil_haemagg_2"/>
    <property type="match status" value="1"/>
</dbReference>
<dbReference type="InterPro" id="IPR025157">
    <property type="entry name" value="Hemagglutinin_rpt"/>
</dbReference>
<evidence type="ECO:0000256" key="1">
    <source>
        <dbReference type="SAM" id="MobiDB-lite"/>
    </source>
</evidence>
<comment type="caution">
    <text evidence="2">The sequence shown here is derived from an EMBL/GenBank/DDBJ whole genome shotgun (WGS) entry which is preliminary data.</text>
</comment>
<feature type="region of interest" description="Disordered" evidence="1">
    <location>
        <begin position="1"/>
        <end position="23"/>
    </location>
</feature>
<protein>
    <submittedName>
        <fullName evidence="2">Uncharacterized protein</fullName>
    </submittedName>
</protein>
<dbReference type="EMBL" id="JABBFZ010000057">
    <property type="protein sequence ID" value="NML35548.1"/>
    <property type="molecule type" value="Genomic_DNA"/>
</dbReference>
<name>A0A7Y0A342_9BURK</name>
<keyword evidence="3" id="KW-1185">Reference proteome</keyword>
<accession>A0A7Y0A342</accession>
<dbReference type="RefSeq" id="WP_169501721.1">
    <property type="nucleotide sequence ID" value="NZ_JABBFZ010000057.1"/>
</dbReference>
<dbReference type="Proteomes" id="UP000583127">
    <property type="component" value="Unassembled WGS sequence"/>
</dbReference>